<gene>
    <name evidence="2" type="ORF">B0T24DRAFT_617151</name>
</gene>
<reference evidence="2" key="2">
    <citation type="submission" date="2023-06" db="EMBL/GenBank/DDBJ databases">
        <authorList>
            <consortium name="Lawrence Berkeley National Laboratory"/>
            <person name="Haridas S."/>
            <person name="Hensen N."/>
            <person name="Bonometti L."/>
            <person name="Westerberg I."/>
            <person name="Brannstrom I.O."/>
            <person name="Guillou S."/>
            <person name="Cros-Aarteil S."/>
            <person name="Calhoun S."/>
            <person name="Kuo A."/>
            <person name="Mondo S."/>
            <person name="Pangilinan J."/>
            <person name="Riley R."/>
            <person name="Labutti K."/>
            <person name="Andreopoulos B."/>
            <person name="Lipzen A."/>
            <person name="Chen C."/>
            <person name="Yanf M."/>
            <person name="Daum C."/>
            <person name="Ng V."/>
            <person name="Clum A."/>
            <person name="Steindorff A."/>
            <person name="Ohm R."/>
            <person name="Martin F."/>
            <person name="Silar P."/>
            <person name="Natvig D."/>
            <person name="Lalanne C."/>
            <person name="Gautier V."/>
            <person name="Ament-Velasquez S.L."/>
            <person name="Kruys A."/>
            <person name="Hutchinson M.I."/>
            <person name="Powell A.J."/>
            <person name="Barry K."/>
            <person name="Miller A.N."/>
            <person name="Grigoriev I.V."/>
            <person name="Debuchy R."/>
            <person name="Gladieux P."/>
            <person name="Thoren M.H."/>
            <person name="Johannesson H."/>
        </authorList>
    </citation>
    <scope>NUCLEOTIDE SEQUENCE</scope>
    <source>
        <strain evidence="2">CBS 958.72</strain>
    </source>
</reference>
<name>A0AAE0KHD8_9PEZI</name>
<keyword evidence="1" id="KW-0472">Membrane</keyword>
<accession>A0AAE0KHD8</accession>
<comment type="caution">
    <text evidence="2">The sequence shown here is derived from an EMBL/GenBank/DDBJ whole genome shotgun (WGS) entry which is preliminary data.</text>
</comment>
<keyword evidence="1" id="KW-1133">Transmembrane helix</keyword>
<dbReference type="EMBL" id="JAULSN010000003">
    <property type="protein sequence ID" value="KAK3375845.1"/>
    <property type="molecule type" value="Genomic_DNA"/>
</dbReference>
<organism evidence="2 3">
    <name type="scientific">Lasiosphaeria ovina</name>
    <dbReference type="NCBI Taxonomy" id="92902"/>
    <lineage>
        <taxon>Eukaryota</taxon>
        <taxon>Fungi</taxon>
        <taxon>Dikarya</taxon>
        <taxon>Ascomycota</taxon>
        <taxon>Pezizomycotina</taxon>
        <taxon>Sordariomycetes</taxon>
        <taxon>Sordariomycetidae</taxon>
        <taxon>Sordariales</taxon>
        <taxon>Lasiosphaeriaceae</taxon>
        <taxon>Lasiosphaeria</taxon>
    </lineage>
</organism>
<evidence type="ECO:0000256" key="1">
    <source>
        <dbReference type="SAM" id="Phobius"/>
    </source>
</evidence>
<sequence length="64" mass="7287">MLTIAVMTMVFLPGGFVAAFFSMSIFSFQPQEGPQIVSSWIWLYFVVTLTLMAAVFGIWRVFTR</sequence>
<evidence type="ECO:0000313" key="2">
    <source>
        <dbReference type="EMBL" id="KAK3375845.1"/>
    </source>
</evidence>
<proteinExistence type="predicted"/>
<dbReference type="Gene3D" id="1.20.58.340">
    <property type="entry name" value="Magnesium transport protein CorA, transmembrane region"/>
    <property type="match status" value="1"/>
</dbReference>
<feature type="transmembrane region" description="Helical" evidence="1">
    <location>
        <begin position="40"/>
        <end position="62"/>
    </location>
</feature>
<reference evidence="2" key="1">
    <citation type="journal article" date="2023" name="Mol. Phylogenet. Evol.">
        <title>Genome-scale phylogeny and comparative genomics of the fungal order Sordariales.</title>
        <authorList>
            <person name="Hensen N."/>
            <person name="Bonometti L."/>
            <person name="Westerberg I."/>
            <person name="Brannstrom I.O."/>
            <person name="Guillou S."/>
            <person name="Cros-Aarteil S."/>
            <person name="Calhoun S."/>
            <person name="Haridas S."/>
            <person name="Kuo A."/>
            <person name="Mondo S."/>
            <person name="Pangilinan J."/>
            <person name="Riley R."/>
            <person name="LaButti K."/>
            <person name="Andreopoulos B."/>
            <person name="Lipzen A."/>
            <person name="Chen C."/>
            <person name="Yan M."/>
            <person name="Daum C."/>
            <person name="Ng V."/>
            <person name="Clum A."/>
            <person name="Steindorff A."/>
            <person name="Ohm R.A."/>
            <person name="Martin F."/>
            <person name="Silar P."/>
            <person name="Natvig D.O."/>
            <person name="Lalanne C."/>
            <person name="Gautier V."/>
            <person name="Ament-Velasquez S.L."/>
            <person name="Kruys A."/>
            <person name="Hutchinson M.I."/>
            <person name="Powell A.J."/>
            <person name="Barry K."/>
            <person name="Miller A.N."/>
            <person name="Grigoriev I.V."/>
            <person name="Debuchy R."/>
            <person name="Gladieux P."/>
            <person name="Hiltunen Thoren M."/>
            <person name="Johannesson H."/>
        </authorList>
    </citation>
    <scope>NUCLEOTIDE SEQUENCE</scope>
    <source>
        <strain evidence="2">CBS 958.72</strain>
    </source>
</reference>
<keyword evidence="3" id="KW-1185">Reference proteome</keyword>
<keyword evidence="1" id="KW-0812">Transmembrane</keyword>
<protein>
    <submittedName>
        <fullName evidence="2">Uncharacterized protein</fullName>
    </submittedName>
</protein>
<dbReference type="Proteomes" id="UP001287356">
    <property type="component" value="Unassembled WGS sequence"/>
</dbReference>
<evidence type="ECO:0000313" key="3">
    <source>
        <dbReference type="Proteomes" id="UP001287356"/>
    </source>
</evidence>
<dbReference type="AlphaFoldDB" id="A0AAE0KHD8"/>